<proteinExistence type="predicted"/>
<protein>
    <recommendedName>
        <fullName evidence="3">Methyltransferase-domain-containing protein</fullName>
    </recommendedName>
</protein>
<dbReference type="InterPro" id="IPR029063">
    <property type="entry name" value="SAM-dependent_MTases_sf"/>
</dbReference>
<dbReference type="EMBL" id="KV417268">
    <property type="protein sequence ID" value="KZP00908.1"/>
    <property type="molecule type" value="Genomic_DNA"/>
</dbReference>
<dbReference type="CDD" id="cd02440">
    <property type="entry name" value="AdoMet_MTases"/>
    <property type="match status" value="1"/>
</dbReference>
<evidence type="ECO:0000313" key="2">
    <source>
        <dbReference type="Proteomes" id="UP000076738"/>
    </source>
</evidence>
<dbReference type="InterPro" id="IPR019410">
    <property type="entry name" value="Methyltransf_16"/>
</dbReference>
<dbReference type="GO" id="GO:0005737">
    <property type="term" value="C:cytoplasm"/>
    <property type="evidence" value="ECO:0007669"/>
    <property type="project" value="TreeGrafter"/>
</dbReference>
<reference evidence="1 2" key="1">
    <citation type="journal article" date="2016" name="Mol. Biol. Evol.">
        <title>Comparative Genomics of Early-Diverging Mushroom-Forming Fungi Provides Insights into the Origins of Lignocellulose Decay Capabilities.</title>
        <authorList>
            <person name="Nagy L.G."/>
            <person name="Riley R."/>
            <person name="Tritt A."/>
            <person name="Adam C."/>
            <person name="Daum C."/>
            <person name="Floudas D."/>
            <person name="Sun H."/>
            <person name="Yadav J.S."/>
            <person name="Pangilinan J."/>
            <person name="Larsson K.H."/>
            <person name="Matsuura K."/>
            <person name="Barry K."/>
            <person name="Labutti K."/>
            <person name="Kuo R."/>
            <person name="Ohm R.A."/>
            <person name="Bhattacharya S.S."/>
            <person name="Shirouzu T."/>
            <person name="Yoshinaga Y."/>
            <person name="Martin F.M."/>
            <person name="Grigoriev I.V."/>
            <person name="Hibbett D.S."/>
        </authorList>
    </citation>
    <scope>NUCLEOTIDE SEQUENCE [LARGE SCALE GENOMIC DNA]</scope>
    <source>
        <strain evidence="1 2">TUFC12733</strain>
    </source>
</reference>
<dbReference type="AlphaFoldDB" id="A0A167RHA7"/>
<keyword evidence="2" id="KW-1185">Reference proteome</keyword>
<sequence length="377" mass="41404">MYYYLSFLRPPPISSFPESTVTITPQITNDLRTEFFEETADIFYTWTPEEPRMHSTSPAKLTTWKGSSSAYKAVSIDLPPSAGPGQKWSLSLFCSPNASPSIPLGRTHAQPYGSSSLPITILPSRGALGDAPKQDEIERTLLLPVVAADGGSSSSSRALVVRERTSYDLDKKIWDSGIALAGWLCKTMAGNTPSDGGRLLLSAIHDHRSCRVLELGSGTGLVSLALSALVAPRQHLLVNITDLASAIPLIEHNIHRNSQYFNGVGVSAAVLDWEEDLPERIISAGPFHLILMSDVTYNTASFPALLKTLKALRRLSQQTDTDSVALLAYKERDPEERDLWLMLEEQSIKFEKLEEIPGHGGQPVELWFARFAKDMPS</sequence>
<name>A0A167RHA7_CALVF</name>
<dbReference type="PANTHER" id="PTHR14614">
    <property type="entry name" value="HEPATOCELLULAR CARCINOMA-ASSOCIATED ANTIGEN"/>
    <property type="match status" value="1"/>
</dbReference>
<dbReference type="GO" id="GO:0005634">
    <property type="term" value="C:nucleus"/>
    <property type="evidence" value="ECO:0007669"/>
    <property type="project" value="TreeGrafter"/>
</dbReference>
<dbReference type="Gene3D" id="3.40.50.150">
    <property type="entry name" value="Vaccinia Virus protein VP39"/>
    <property type="match status" value="1"/>
</dbReference>
<accession>A0A167RHA7</accession>
<dbReference type="OrthoDB" id="3358565at2759"/>
<dbReference type="GO" id="GO:0008757">
    <property type="term" value="F:S-adenosylmethionine-dependent methyltransferase activity"/>
    <property type="evidence" value="ECO:0007669"/>
    <property type="project" value="UniProtKB-ARBA"/>
</dbReference>
<dbReference type="STRING" id="1330018.A0A167RHA7"/>
<organism evidence="1 2">
    <name type="scientific">Calocera viscosa (strain TUFC12733)</name>
    <dbReference type="NCBI Taxonomy" id="1330018"/>
    <lineage>
        <taxon>Eukaryota</taxon>
        <taxon>Fungi</taxon>
        <taxon>Dikarya</taxon>
        <taxon>Basidiomycota</taxon>
        <taxon>Agaricomycotina</taxon>
        <taxon>Dacrymycetes</taxon>
        <taxon>Dacrymycetales</taxon>
        <taxon>Dacrymycetaceae</taxon>
        <taxon>Calocera</taxon>
    </lineage>
</organism>
<evidence type="ECO:0008006" key="3">
    <source>
        <dbReference type="Google" id="ProtNLM"/>
    </source>
</evidence>
<dbReference type="SUPFAM" id="SSF53335">
    <property type="entry name" value="S-adenosyl-L-methionine-dependent methyltransferases"/>
    <property type="match status" value="1"/>
</dbReference>
<gene>
    <name evidence="1" type="ORF">CALVIDRAFT_216889</name>
</gene>
<dbReference type="Pfam" id="PF10294">
    <property type="entry name" value="Methyltransf_16"/>
    <property type="match status" value="1"/>
</dbReference>
<dbReference type="Proteomes" id="UP000076738">
    <property type="component" value="Unassembled WGS sequence"/>
</dbReference>
<dbReference type="PANTHER" id="PTHR14614:SF162">
    <property type="entry name" value="EXPRESSED PROTEIN"/>
    <property type="match status" value="1"/>
</dbReference>
<evidence type="ECO:0000313" key="1">
    <source>
        <dbReference type="EMBL" id="KZP00908.1"/>
    </source>
</evidence>